<sequence>MLRILIVCTGNTCRSPMAHAMLADLAARGGKSIEVRSAGVATMNGLPASPHAATALRKRNLDVPGTSTSLTANEVRWADLILTLSTSHKRAIVQSYPDAIAKTHTLKEYALRGDPVMDDVAEAERLYSEWQVRQALGQQLSAEEQARLFELQRRIPNFDIADPFGGSLSLYEQCADEIEDALLSIVEKLEPDDSGSNGREG</sequence>
<dbReference type="Pfam" id="PF01451">
    <property type="entry name" value="LMWPc"/>
    <property type="match status" value="1"/>
</dbReference>
<evidence type="ECO:0000259" key="4">
    <source>
        <dbReference type="SMART" id="SM00226"/>
    </source>
</evidence>
<dbReference type="InterPro" id="IPR050438">
    <property type="entry name" value="LMW_PTPase"/>
</dbReference>
<evidence type="ECO:0000256" key="1">
    <source>
        <dbReference type="ARBA" id="ARBA00011063"/>
    </source>
</evidence>
<evidence type="ECO:0000256" key="2">
    <source>
        <dbReference type="ARBA" id="ARBA00022801"/>
    </source>
</evidence>
<dbReference type="InterPro" id="IPR023485">
    <property type="entry name" value="Ptyr_pPase"/>
</dbReference>
<name>A0ABW0R3N1_9BACL</name>
<dbReference type="Proteomes" id="UP001596108">
    <property type="component" value="Unassembled WGS sequence"/>
</dbReference>
<comment type="similarity">
    <text evidence="1">Belongs to the low molecular weight phosphotyrosine protein phosphatase family.</text>
</comment>
<dbReference type="InterPro" id="IPR036196">
    <property type="entry name" value="Ptyr_pPase_sf"/>
</dbReference>
<keyword evidence="6" id="KW-1185">Reference proteome</keyword>
<dbReference type="EMBL" id="JBHSNC010000051">
    <property type="protein sequence ID" value="MFC5531094.1"/>
    <property type="molecule type" value="Genomic_DNA"/>
</dbReference>
<dbReference type="InterPro" id="IPR017867">
    <property type="entry name" value="Tyr_phospatase_low_mol_wt"/>
</dbReference>
<evidence type="ECO:0000256" key="3">
    <source>
        <dbReference type="ARBA" id="ARBA00022912"/>
    </source>
</evidence>
<dbReference type="PANTHER" id="PTHR11717:SF31">
    <property type="entry name" value="LOW MOLECULAR WEIGHT PROTEIN-TYROSINE-PHOSPHATASE ETP-RELATED"/>
    <property type="match status" value="1"/>
</dbReference>
<keyword evidence="3" id="KW-0904">Protein phosphatase</keyword>
<dbReference type="SMART" id="SM00226">
    <property type="entry name" value="LMWPc"/>
    <property type="match status" value="1"/>
</dbReference>
<dbReference type="RefSeq" id="WP_378113036.1">
    <property type="nucleotide sequence ID" value="NZ_JBHSNC010000051.1"/>
</dbReference>
<accession>A0ABW0R3N1</accession>
<evidence type="ECO:0000313" key="5">
    <source>
        <dbReference type="EMBL" id="MFC5531094.1"/>
    </source>
</evidence>
<proteinExistence type="inferred from homology"/>
<dbReference type="Gene3D" id="3.40.50.2300">
    <property type="match status" value="1"/>
</dbReference>
<keyword evidence="2" id="KW-0378">Hydrolase</keyword>
<gene>
    <name evidence="5" type="ORF">ACFPQ4_16875</name>
</gene>
<dbReference type="PRINTS" id="PR00719">
    <property type="entry name" value="LMWPTPASE"/>
</dbReference>
<dbReference type="CDD" id="cd16344">
    <property type="entry name" value="LMWPAP"/>
    <property type="match status" value="1"/>
</dbReference>
<dbReference type="SUPFAM" id="SSF52788">
    <property type="entry name" value="Phosphotyrosine protein phosphatases I"/>
    <property type="match status" value="1"/>
</dbReference>
<evidence type="ECO:0000313" key="6">
    <source>
        <dbReference type="Proteomes" id="UP001596108"/>
    </source>
</evidence>
<dbReference type="PANTHER" id="PTHR11717">
    <property type="entry name" value="LOW MOLECULAR WEIGHT PROTEIN TYROSINE PHOSPHATASE"/>
    <property type="match status" value="1"/>
</dbReference>
<protein>
    <submittedName>
        <fullName evidence="5">Low molecular weight protein arginine phosphatase</fullName>
    </submittedName>
</protein>
<comment type="caution">
    <text evidence="5">The sequence shown here is derived from an EMBL/GenBank/DDBJ whole genome shotgun (WGS) entry which is preliminary data.</text>
</comment>
<organism evidence="5 6">
    <name type="scientific">Cohnella yongneupensis</name>
    <dbReference type="NCBI Taxonomy" id="425006"/>
    <lineage>
        <taxon>Bacteria</taxon>
        <taxon>Bacillati</taxon>
        <taxon>Bacillota</taxon>
        <taxon>Bacilli</taxon>
        <taxon>Bacillales</taxon>
        <taxon>Paenibacillaceae</taxon>
        <taxon>Cohnella</taxon>
    </lineage>
</organism>
<reference evidence="6" key="1">
    <citation type="journal article" date="2019" name="Int. J. Syst. Evol. Microbiol.">
        <title>The Global Catalogue of Microorganisms (GCM) 10K type strain sequencing project: providing services to taxonomists for standard genome sequencing and annotation.</title>
        <authorList>
            <consortium name="The Broad Institute Genomics Platform"/>
            <consortium name="The Broad Institute Genome Sequencing Center for Infectious Disease"/>
            <person name="Wu L."/>
            <person name="Ma J."/>
        </authorList>
    </citation>
    <scope>NUCLEOTIDE SEQUENCE [LARGE SCALE GENOMIC DNA]</scope>
    <source>
        <strain evidence="6">CGMCC 1.18578</strain>
    </source>
</reference>
<feature type="domain" description="Phosphotyrosine protein phosphatase I" evidence="4">
    <location>
        <begin position="2"/>
        <end position="188"/>
    </location>
</feature>